<accession>A0AAJ6XKN9</accession>
<comment type="similarity">
    <text evidence="2 13">Belongs to the glutamate-gated ion channel (TC 1.A.10.1) family.</text>
</comment>
<dbReference type="Pfam" id="PF00060">
    <property type="entry name" value="Lig_chan"/>
    <property type="match status" value="1"/>
</dbReference>
<evidence type="ECO:0000313" key="18">
    <source>
        <dbReference type="Proteomes" id="UP000694918"/>
    </source>
</evidence>
<dbReference type="GO" id="GO:0007165">
    <property type="term" value="P:signal transduction"/>
    <property type="evidence" value="ECO:0007669"/>
    <property type="project" value="UniProtKB-ARBA"/>
</dbReference>
<evidence type="ECO:0000259" key="17">
    <source>
        <dbReference type="SMART" id="SM00079"/>
    </source>
</evidence>
<evidence type="ECO:0000256" key="2">
    <source>
        <dbReference type="ARBA" id="ARBA00008685"/>
    </source>
</evidence>
<dbReference type="RefSeq" id="XP_011022199.1">
    <property type="nucleotide sequence ID" value="XM_011023897.1"/>
</dbReference>
<keyword evidence="9 13" id="KW-0675">Receptor</keyword>
<dbReference type="InterPro" id="IPR001828">
    <property type="entry name" value="ANF_lig-bd_rcpt"/>
</dbReference>
<dbReference type="Pfam" id="PF01094">
    <property type="entry name" value="ANF_receptor"/>
    <property type="match status" value="1"/>
</dbReference>
<dbReference type="InterPro" id="IPR019594">
    <property type="entry name" value="Glu/Gly-bd"/>
</dbReference>
<gene>
    <name evidence="19" type="primary">LOC105124051</name>
</gene>
<feature type="transmembrane region" description="Helical" evidence="16">
    <location>
        <begin position="865"/>
        <end position="884"/>
    </location>
</feature>
<evidence type="ECO:0000256" key="12">
    <source>
        <dbReference type="ARBA" id="ARBA00023303"/>
    </source>
</evidence>
<organism evidence="18 19">
    <name type="scientific">Populus euphratica</name>
    <name type="common">Euphrates poplar</name>
    <dbReference type="NCBI Taxonomy" id="75702"/>
    <lineage>
        <taxon>Eukaryota</taxon>
        <taxon>Viridiplantae</taxon>
        <taxon>Streptophyta</taxon>
        <taxon>Embryophyta</taxon>
        <taxon>Tracheophyta</taxon>
        <taxon>Spermatophyta</taxon>
        <taxon>Magnoliopsida</taxon>
        <taxon>eudicotyledons</taxon>
        <taxon>Gunneridae</taxon>
        <taxon>Pentapetalae</taxon>
        <taxon>rosids</taxon>
        <taxon>fabids</taxon>
        <taxon>Malpighiales</taxon>
        <taxon>Salicaceae</taxon>
        <taxon>Saliceae</taxon>
        <taxon>Populus</taxon>
    </lineage>
</organism>
<proteinExistence type="inferred from homology"/>
<comment type="function">
    <text evidence="13">Glutamate-gated receptor that probably acts as non-selective cation channel.</text>
</comment>
<evidence type="ECO:0000256" key="15">
    <source>
        <dbReference type="SAM" id="MobiDB-lite"/>
    </source>
</evidence>
<keyword evidence="18" id="KW-1185">Reference proteome</keyword>
<keyword evidence="8 13" id="KW-0472">Membrane</keyword>
<feature type="domain" description="Ionotropic glutamate receptor C-terminal" evidence="17">
    <location>
        <begin position="503"/>
        <end position="844"/>
    </location>
</feature>
<dbReference type="SUPFAM" id="SSF53822">
    <property type="entry name" value="Periplasmic binding protein-like I"/>
    <property type="match status" value="1"/>
</dbReference>
<evidence type="ECO:0000256" key="4">
    <source>
        <dbReference type="ARBA" id="ARBA00022692"/>
    </source>
</evidence>
<sequence>MLLFSLYGFESIKEKGKKKRERGFLNRKITMKLIWVLVLLVCYNGVCLDGVTTNVTTRPPFVNIGALLSYNTTIGKVAKVAIQAAVDDVNSDPSVLGGTKLRLQMQNANQSGFLGIVESLKFMETDTVAIIGPQSSVTAHVISFVANELQVPLLSYSSTDPTLSSLQFPYFIMTSRNDLYQMAAIAEIVDYYGWREVIAIYGDDDYGRNGIAALSDKLAERRCKISYKAPLTPTATQQEITDLLVEVALTESRILVVHTFSSWGPVVFSVAQYLGMMGPGYVWIATNWLSTLLETDSLSSDTLDHIQGVLTLRMYTPDSELKRKFISRWSNLTRGTTGYGLNPIGLSTYGLYAYDTVWLLARAINAFLDQGGNISFSTESRLAQLSGGSLHLDAMSIFNGGKLLRENILQANMTGVTGQLKFDPDGNLINPAYEVINVIGNGIRKIGYWSNYSGLSVVPPETLYSKPPNRSSSSQNLYSVVWPGQTAQKPRGWVFPNNGRHLRIGVPNRVSYREFVSQVPGTDMFTGYCIDVFTAAINLLPYAVPYKLIPYGDGINNPSSTELVRLITAGVYDAAIGDIAIITNRTRMADFTQPYIESGLVVVAPVKKMNSSAWSFLKPFTRQMWGVTALFFIIVGAVVWILEHRLNDDFRGPPRRQLITILWFSFSTWFFAHRENTISTLGRFVLIIWLFVVLIINSSYTASLTSILTVQQLTSPIKGIDSLISSKDPIGYQQGSFTRDYLINELGIHKSRLISLKMPEDYTKALKDGPHKGGVAAVVDERAYVELFLSNQCEFSIVGQEFTKNGWGFAFPRDSPLAVDLSTAILKLSENGDLQRIHDKWLMRSACSSQGTKFEVDRLDLRSFWGLYLICGIACLLALFIYFLKMVRQFSRHYSSELDSSGRSSTSARLQTFLSFVDEKELEVKSRSKRRQLEMASNRNESMDNYSSKRRHIESPPDGSPQASNDA</sequence>
<dbReference type="FunFam" id="1.10.287.70:FF:000037">
    <property type="entry name" value="Glutamate receptor"/>
    <property type="match status" value="1"/>
</dbReference>
<dbReference type="Gene3D" id="3.40.50.2300">
    <property type="match status" value="2"/>
</dbReference>
<dbReference type="GO" id="GO:0015276">
    <property type="term" value="F:ligand-gated monoatomic ion channel activity"/>
    <property type="evidence" value="ECO:0007669"/>
    <property type="project" value="InterPro"/>
</dbReference>
<evidence type="ECO:0000256" key="10">
    <source>
        <dbReference type="ARBA" id="ARBA00023180"/>
    </source>
</evidence>
<dbReference type="CDD" id="cd13686">
    <property type="entry name" value="GluR_Plant"/>
    <property type="match status" value="1"/>
</dbReference>
<evidence type="ECO:0000256" key="8">
    <source>
        <dbReference type="ARBA" id="ARBA00023136"/>
    </source>
</evidence>
<keyword evidence="3 13" id="KW-0813">Transport</keyword>
<evidence type="ECO:0000256" key="1">
    <source>
        <dbReference type="ARBA" id="ARBA00004141"/>
    </source>
</evidence>
<evidence type="ECO:0000256" key="5">
    <source>
        <dbReference type="ARBA" id="ARBA00022729"/>
    </source>
</evidence>
<dbReference type="GO" id="GO:0009611">
    <property type="term" value="P:response to wounding"/>
    <property type="evidence" value="ECO:0007669"/>
    <property type="project" value="UniProtKB-ARBA"/>
</dbReference>
<keyword evidence="12 13" id="KW-0407">Ion channel</keyword>
<evidence type="ECO:0000256" key="7">
    <source>
        <dbReference type="ARBA" id="ARBA00023065"/>
    </source>
</evidence>
<dbReference type="FunFam" id="3.40.190.10:FF:000175">
    <property type="entry name" value="Glutamate receptor"/>
    <property type="match status" value="1"/>
</dbReference>
<dbReference type="InterPro" id="IPR001320">
    <property type="entry name" value="Iontro_rcpt_C"/>
</dbReference>
<evidence type="ECO:0000256" key="14">
    <source>
        <dbReference type="PIRSR" id="PIRSR037090-50"/>
    </source>
</evidence>
<evidence type="ECO:0000256" key="16">
    <source>
        <dbReference type="SAM" id="Phobius"/>
    </source>
</evidence>
<feature type="disulfide bond" evidence="14">
    <location>
        <begin position="793"/>
        <end position="847"/>
    </location>
</feature>
<dbReference type="KEGG" id="peu:105124051"/>
<keyword evidence="11 13" id="KW-1071">Ligand-gated ion channel</keyword>
<evidence type="ECO:0000256" key="6">
    <source>
        <dbReference type="ARBA" id="ARBA00022989"/>
    </source>
</evidence>
<name>A0AAJ6XKN9_POPEU</name>
<keyword evidence="7 13" id="KW-0406">Ion transport</keyword>
<reference evidence="19" key="1">
    <citation type="submission" date="2025-08" db="UniProtKB">
        <authorList>
            <consortium name="RefSeq"/>
        </authorList>
    </citation>
    <scope>IDENTIFICATION</scope>
</reference>
<keyword evidence="14" id="KW-1015">Disulfide bond</keyword>
<evidence type="ECO:0000256" key="11">
    <source>
        <dbReference type="ARBA" id="ARBA00023286"/>
    </source>
</evidence>
<evidence type="ECO:0000256" key="13">
    <source>
        <dbReference type="PIRNR" id="PIRNR037090"/>
    </source>
</evidence>
<keyword evidence="6 16" id="KW-1133">Transmembrane helix</keyword>
<dbReference type="Pfam" id="PF10613">
    <property type="entry name" value="Lig_chan-Glu_bd"/>
    <property type="match status" value="1"/>
</dbReference>
<dbReference type="Proteomes" id="UP000694918">
    <property type="component" value="Unplaced"/>
</dbReference>
<dbReference type="AlphaFoldDB" id="A0AAJ6XKN9"/>
<dbReference type="FunFam" id="3.40.190.10:FF:000054">
    <property type="entry name" value="Glutamate receptor"/>
    <property type="match status" value="1"/>
</dbReference>
<dbReference type="PRINTS" id="PR01176">
    <property type="entry name" value="GABABRECEPTR"/>
</dbReference>
<dbReference type="InterPro" id="IPR044440">
    <property type="entry name" value="GABAb_receptor_plant_PBP1"/>
</dbReference>
<feature type="compositionally biased region" description="Polar residues" evidence="15">
    <location>
        <begin position="935"/>
        <end position="946"/>
    </location>
</feature>
<dbReference type="GO" id="GO:1901701">
    <property type="term" value="P:cellular response to oxygen-containing compound"/>
    <property type="evidence" value="ECO:0007669"/>
    <property type="project" value="UniProtKB-ARBA"/>
</dbReference>
<evidence type="ECO:0000256" key="3">
    <source>
        <dbReference type="ARBA" id="ARBA00022448"/>
    </source>
</evidence>
<feature type="transmembrane region" description="Helical" evidence="16">
    <location>
        <begin position="684"/>
        <end position="708"/>
    </location>
</feature>
<dbReference type="CDD" id="cd19990">
    <property type="entry name" value="PBP1_GABAb_receptor_plant"/>
    <property type="match status" value="1"/>
</dbReference>
<evidence type="ECO:0000313" key="19">
    <source>
        <dbReference type="RefSeq" id="XP_011022199.1"/>
    </source>
</evidence>
<keyword evidence="10" id="KW-0325">Glycoprotein</keyword>
<dbReference type="InterPro" id="IPR015683">
    <property type="entry name" value="Ionotropic_Glu_rcpt"/>
</dbReference>
<keyword evidence="5" id="KW-0732">Signal</keyword>
<dbReference type="InterPro" id="IPR017103">
    <property type="entry name" value="Iontropic_Glu_rcpt_pln"/>
</dbReference>
<keyword evidence="4 16" id="KW-0812">Transmembrane</keyword>
<dbReference type="Gene3D" id="1.10.287.70">
    <property type="match status" value="1"/>
</dbReference>
<dbReference type="FunFam" id="3.40.50.2300:FF:000081">
    <property type="entry name" value="Glutamate receptor"/>
    <property type="match status" value="1"/>
</dbReference>
<feature type="region of interest" description="Disordered" evidence="15">
    <location>
        <begin position="923"/>
        <end position="967"/>
    </location>
</feature>
<dbReference type="Gene3D" id="3.40.190.10">
    <property type="entry name" value="Periplasmic binding protein-like II"/>
    <property type="match status" value="3"/>
</dbReference>
<protein>
    <recommendedName>
        <fullName evidence="13">Glutamate receptor</fullName>
    </recommendedName>
</protein>
<comment type="subcellular location">
    <subcellularLocation>
        <location evidence="1">Membrane</location>
        <topology evidence="1">Multi-pass membrane protein</topology>
    </subcellularLocation>
</comment>
<dbReference type="GO" id="GO:0016020">
    <property type="term" value="C:membrane"/>
    <property type="evidence" value="ECO:0007669"/>
    <property type="project" value="UniProtKB-SubCell"/>
</dbReference>
<dbReference type="PIRSF" id="PIRSF037090">
    <property type="entry name" value="Iontro_Glu-like_rcpt_pln"/>
    <property type="match status" value="1"/>
</dbReference>
<dbReference type="InterPro" id="IPR028082">
    <property type="entry name" value="Peripla_BP_I"/>
</dbReference>
<evidence type="ECO:0000256" key="9">
    <source>
        <dbReference type="ARBA" id="ARBA00023170"/>
    </source>
</evidence>
<dbReference type="SUPFAM" id="SSF53850">
    <property type="entry name" value="Periplasmic binding protein-like II"/>
    <property type="match status" value="1"/>
</dbReference>
<dbReference type="GeneID" id="105124051"/>
<feature type="transmembrane region" description="Helical" evidence="16">
    <location>
        <begin position="624"/>
        <end position="642"/>
    </location>
</feature>
<dbReference type="SMART" id="SM00079">
    <property type="entry name" value="PBPe"/>
    <property type="match status" value="1"/>
</dbReference>
<dbReference type="PANTHER" id="PTHR18966">
    <property type="entry name" value="IONOTROPIC GLUTAMATE RECEPTOR"/>
    <property type="match status" value="1"/>
</dbReference>